<organism evidence="1 2">
    <name type="scientific">Sporosarcina globispora</name>
    <name type="common">Bacillus globisporus</name>
    <dbReference type="NCBI Taxonomy" id="1459"/>
    <lineage>
        <taxon>Bacteria</taxon>
        <taxon>Bacillati</taxon>
        <taxon>Bacillota</taxon>
        <taxon>Bacilli</taxon>
        <taxon>Bacillales</taxon>
        <taxon>Caryophanaceae</taxon>
        <taxon>Sporosarcina</taxon>
    </lineage>
</organism>
<keyword evidence="2" id="KW-1185">Reference proteome</keyword>
<sequence length="277" mass="32401">MDRAVILGTFEFIGFSLCKHLLEKGCEIEGVHFNKEKDKGLIHEKRLEIGRNANFYERKYSSWIKSIREIRKNDVIFIDIYDLYIKNELASLREKELIEEFFLKNLAEFKNLQVKIVFLLPIQWLKDMSRTHSRLEDAIDVFKENSISVTSFYLPVIYGPWQPEEFSFHQAFRSGKRVKISEREWIHDAIFIDDLVFSLSESAEEHLGDSYLLVSSVPGHWQKCAEYLSLDYNENWNSPDLPKGKVIEKAIKSSAKFSDGLEKQRSHINTLKSLDGL</sequence>
<dbReference type="STRING" id="1459.AF332_23245"/>
<reference evidence="2" key="1">
    <citation type="submission" date="2015-07" db="EMBL/GenBank/DDBJ databases">
        <title>Fjat-10036 dsm4.</title>
        <authorList>
            <person name="Liu B."/>
            <person name="Wang J."/>
            <person name="Zhu Y."/>
            <person name="Liu G."/>
            <person name="Chen Q."/>
            <person name="Chen Z."/>
            <person name="Lan J."/>
            <person name="Che J."/>
            <person name="Ge C."/>
            <person name="Shi H."/>
            <person name="Pan Z."/>
            <person name="Liu X."/>
        </authorList>
    </citation>
    <scope>NUCLEOTIDE SEQUENCE [LARGE SCALE GENOMIC DNA]</scope>
    <source>
        <strain evidence="2">DSM 4</strain>
    </source>
</reference>
<proteinExistence type="predicted"/>
<dbReference type="SUPFAM" id="SSF51735">
    <property type="entry name" value="NAD(P)-binding Rossmann-fold domains"/>
    <property type="match status" value="1"/>
</dbReference>
<accession>A0A0M0GI64</accession>
<evidence type="ECO:0000313" key="1">
    <source>
        <dbReference type="EMBL" id="KON89443.1"/>
    </source>
</evidence>
<comment type="caution">
    <text evidence="1">The sequence shown here is derived from an EMBL/GenBank/DDBJ whole genome shotgun (WGS) entry which is preliminary data.</text>
</comment>
<protein>
    <recommendedName>
        <fullName evidence="3">UDP-glucose 4-epimerase</fullName>
    </recommendedName>
</protein>
<dbReference type="InterPro" id="IPR036291">
    <property type="entry name" value="NAD(P)-bd_dom_sf"/>
</dbReference>
<name>A0A0M0GI64_SPOGL</name>
<dbReference type="Proteomes" id="UP000037109">
    <property type="component" value="Unassembled WGS sequence"/>
</dbReference>
<dbReference type="Gene3D" id="3.40.50.720">
    <property type="entry name" value="NAD(P)-binding Rossmann-like Domain"/>
    <property type="match status" value="1"/>
</dbReference>
<gene>
    <name evidence="1" type="ORF">AF332_23245</name>
</gene>
<evidence type="ECO:0000313" key="2">
    <source>
        <dbReference type="Proteomes" id="UP000037109"/>
    </source>
</evidence>
<evidence type="ECO:0008006" key="3">
    <source>
        <dbReference type="Google" id="ProtNLM"/>
    </source>
</evidence>
<dbReference type="EMBL" id="LGUF01000007">
    <property type="protein sequence ID" value="KON89443.1"/>
    <property type="molecule type" value="Genomic_DNA"/>
</dbReference>
<dbReference type="PATRIC" id="fig|1459.3.peg.5125"/>
<dbReference type="AlphaFoldDB" id="A0A0M0GI64"/>
<dbReference type="OrthoDB" id="2938417at2"/>
<dbReference type="RefSeq" id="WP_053436809.1">
    <property type="nucleotide sequence ID" value="NZ_LGUF01000007.1"/>
</dbReference>